<organism evidence="3 4">
    <name type="scientific">Halorussus limi</name>
    <dbReference type="NCBI Taxonomy" id="2938695"/>
    <lineage>
        <taxon>Archaea</taxon>
        <taxon>Methanobacteriati</taxon>
        <taxon>Methanobacteriota</taxon>
        <taxon>Stenosarchaea group</taxon>
        <taxon>Halobacteria</taxon>
        <taxon>Halobacteriales</taxon>
        <taxon>Haladaptataceae</taxon>
        <taxon>Halorussus</taxon>
    </lineage>
</organism>
<dbReference type="KEGG" id="halx:M0R89_02380"/>
<dbReference type="Proteomes" id="UP000830729">
    <property type="component" value="Chromosome"/>
</dbReference>
<protein>
    <submittedName>
        <fullName evidence="3">Uncharacterized protein</fullName>
    </submittedName>
</protein>
<keyword evidence="4" id="KW-1185">Reference proteome</keyword>
<evidence type="ECO:0000313" key="4">
    <source>
        <dbReference type="Proteomes" id="UP000830729"/>
    </source>
</evidence>
<gene>
    <name evidence="3" type="ORF">M0R89_02380</name>
</gene>
<feature type="transmembrane region" description="Helical" evidence="2">
    <location>
        <begin position="30"/>
        <end position="50"/>
    </location>
</feature>
<feature type="transmembrane region" description="Helical" evidence="2">
    <location>
        <begin position="56"/>
        <end position="74"/>
    </location>
</feature>
<accession>A0A8U0HWF1</accession>
<feature type="region of interest" description="Disordered" evidence="1">
    <location>
        <begin position="1"/>
        <end position="23"/>
    </location>
</feature>
<proteinExistence type="predicted"/>
<feature type="compositionally biased region" description="Basic and acidic residues" evidence="1">
    <location>
        <begin position="14"/>
        <end position="23"/>
    </location>
</feature>
<dbReference type="EMBL" id="CP096659">
    <property type="protein sequence ID" value="UPV74924.1"/>
    <property type="molecule type" value="Genomic_DNA"/>
</dbReference>
<dbReference type="AlphaFoldDB" id="A0A8U0HWF1"/>
<reference evidence="3 4" key="1">
    <citation type="submission" date="2022-04" db="EMBL/GenBank/DDBJ databases">
        <title>Diverse halophilic archaea isolated from saline environments.</title>
        <authorList>
            <person name="Cui H.-L."/>
        </authorList>
    </citation>
    <scope>NUCLEOTIDE SEQUENCE [LARGE SCALE GENOMIC DNA]</scope>
    <source>
        <strain evidence="3 4">XZYJT49</strain>
    </source>
</reference>
<sequence length="77" mass="8562">MTERGNEFTGFAPERTETDRGRAERVRSRAAKVLFVVGLVVVAANSALYFFDVQLLSHPAVSVLGLALLLPLYLRER</sequence>
<evidence type="ECO:0000256" key="1">
    <source>
        <dbReference type="SAM" id="MobiDB-lite"/>
    </source>
</evidence>
<evidence type="ECO:0000256" key="2">
    <source>
        <dbReference type="SAM" id="Phobius"/>
    </source>
</evidence>
<keyword evidence="2" id="KW-0812">Transmembrane</keyword>
<name>A0A8U0HWF1_9EURY</name>
<evidence type="ECO:0000313" key="3">
    <source>
        <dbReference type="EMBL" id="UPV74924.1"/>
    </source>
</evidence>
<keyword evidence="2" id="KW-0472">Membrane</keyword>
<dbReference type="RefSeq" id="WP_248650967.1">
    <property type="nucleotide sequence ID" value="NZ_CP096659.1"/>
</dbReference>
<keyword evidence="2" id="KW-1133">Transmembrane helix</keyword>
<dbReference type="GeneID" id="72184009"/>